<dbReference type="InterPro" id="IPR029056">
    <property type="entry name" value="Ribokinase-like"/>
</dbReference>
<dbReference type="PANTHER" id="PTHR43320">
    <property type="entry name" value="SUGAR KINASE"/>
    <property type="match status" value="1"/>
</dbReference>
<evidence type="ECO:0000256" key="1">
    <source>
        <dbReference type="ARBA" id="ARBA00010688"/>
    </source>
</evidence>
<dbReference type="Pfam" id="PF00294">
    <property type="entry name" value="PfkB"/>
    <property type="match status" value="1"/>
</dbReference>
<evidence type="ECO:0000256" key="3">
    <source>
        <dbReference type="ARBA" id="ARBA00022777"/>
    </source>
</evidence>
<dbReference type="InParanoid" id="C5K7H9"/>
<sequence length="328" mass="35623">MSAADRSICDTDFINNIVNSESFETCKQAVECAWQKSCVAYDYFLTKSEEGLLLDRGDKTQLGRSWNVASTATCVAYHSTRDFVDEYFTPERKEKTYAVSSIGLSWRGYTVCLIKEAAETTTGRKVLMKRLKQSGVKVAPLKGIDRYDSGVCVCLSGRKDRAFVSKRGTLGTMTCANIDIDSLFKGVPTGGIDVIICNKDEARHIAATLSTLKGDSEPTLLALARQQSVDPAAEEYAAHILYHGLACGNQGLKVVVTLADKGALLSSARGVTYCPAVETDCVDACGAGDAFTAAFLSSWMRNEDDEESALREGCRAGGKCFLNREEKK</sequence>
<dbReference type="EMBL" id="GG671079">
    <property type="protein sequence ID" value="EER19514.1"/>
    <property type="molecule type" value="Genomic_DNA"/>
</dbReference>
<dbReference type="PANTHER" id="PTHR43320:SF3">
    <property type="entry name" value="CARBOHYDRATE KINASE PFKB DOMAIN-CONTAINING PROTEIN"/>
    <property type="match status" value="1"/>
</dbReference>
<dbReference type="InterPro" id="IPR052700">
    <property type="entry name" value="Carb_kinase_PfkB-like"/>
</dbReference>
<keyword evidence="6" id="KW-1185">Reference proteome</keyword>
<gene>
    <name evidence="5" type="ORF">Pmar_PMAR012495</name>
</gene>
<dbReference type="AlphaFoldDB" id="C5K7H9"/>
<keyword evidence="3" id="KW-0418">Kinase</keyword>
<organism evidence="6">
    <name type="scientific">Perkinsus marinus (strain ATCC 50983 / TXsc)</name>
    <dbReference type="NCBI Taxonomy" id="423536"/>
    <lineage>
        <taxon>Eukaryota</taxon>
        <taxon>Sar</taxon>
        <taxon>Alveolata</taxon>
        <taxon>Perkinsozoa</taxon>
        <taxon>Perkinsea</taxon>
        <taxon>Perkinsida</taxon>
        <taxon>Perkinsidae</taxon>
        <taxon>Perkinsus</taxon>
    </lineage>
</organism>
<accession>C5K7H9</accession>
<comment type="similarity">
    <text evidence="1">Belongs to the carbohydrate kinase PfkB family.</text>
</comment>
<reference evidence="5 6" key="1">
    <citation type="submission" date="2008-07" db="EMBL/GenBank/DDBJ databases">
        <authorList>
            <person name="El-Sayed N."/>
            <person name="Caler E."/>
            <person name="Inman J."/>
            <person name="Amedeo P."/>
            <person name="Hass B."/>
            <person name="Wortman J."/>
        </authorList>
    </citation>
    <scope>NUCLEOTIDE SEQUENCE [LARGE SCALE GENOMIC DNA]</scope>
    <source>
        <strain evidence="6">ATCC 50983 / TXsc</strain>
    </source>
</reference>
<dbReference type="InterPro" id="IPR011611">
    <property type="entry name" value="PfkB_dom"/>
</dbReference>
<protein>
    <recommendedName>
        <fullName evidence="4">Carbohydrate kinase PfkB domain-containing protein</fullName>
    </recommendedName>
</protein>
<feature type="domain" description="Carbohydrate kinase PfkB" evidence="4">
    <location>
        <begin position="248"/>
        <end position="309"/>
    </location>
</feature>
<dbReference type="Gene3D" id="3.40.1190.20">
    <property type="match status" value="1"/>
</dbReference>
<dbReference type="GO" id="GO:0016301">
    <property type="term" value="F:kinase activity"/>
    <property type="evidence" value="ECO:0007669"/>
    <property type="project" value="UniProtKB-KW"/>
</dbReference>
<evidence type="ECO:0000313" key="5">
    <source>
        <dbReference type="EMBL" id="EER19514.1"/>
    </source>
</evidence>
<dbReference type="RefSeq" id="XP_002787718.1">
    <property type="nucleotide sequence ID" value="XM_002787672.1"/>
</dbReference>
<evidence type="ECO:0000256" key="2">
    <source>
        <dbReference type="ARBA" id="ARBA00022679"/>
    </source>
</evidence>
<evidence type="ECO:0000259" key="4">
    <source>
        <dbReference type="Pfam" id="PF00294"/>
    </source>
</evidence>
<name>C5K7H9_PERM5</name>
<dbReference type="SUPFAM" id="SSF53613">
    <property type="entry name" value="Ribokinase-like"/>
    <property type="match status" value="1"/>
</dbReference>
<proteinExistence type="inferred from homology"/>
<evidence type="ECO:0000313" key="6">
    <source>
        <dbReference type="Proteomes" id="UP000007800"/>
    </source>
</evidence>
<keyword evidence="2" id="KW-0808">Transferase</keyword>
<dbReference type="GeneID" id="9039775"/>
<dbReference type="OrthoDB" id="204058at2759"/>
<dbReference type="OMA" id="CERVHEW"/>
<dbReference type="Proteomes" id="UP000007800">
    <property type="component" value="Unassembled WGS sequence"/>
</dbReference>